<evidence type="ECO:0000313" key="2">
    <source>
        <dbReference type="EMBL" id="NSL88235.1"/>
    </source>
</evidence>
<dbReference type="Gene3D" id="3.40.50.720">
    <property type="entry name" value="NAD(P)-binding Rossmann-like Domain"/>
    <property type="match status" value="1"/>
</dbReference>
<dbReference type="OrthoDB" id="663900at2"/>
<dbReference type="GO" id="GO:0016491">
    <property type="term" value="F:oxidoreductase activity"/>
    <property type="evidence" value="ECO:0007669"/>
    <property type="project" value="UniProtKB-KW"/>
</dbReference>
<evidence type="ECO:0000313" key="3">
    <source>
        <dbReference type="Proteomes" id="UP000281028"/>
    </source>
</evidence>
<dbReference type="Pfam" id="PF03807">
    <property type="entry name" value="F420_oxidored"/>
    <property type="match status" value="1"/>
</dbReference>
<sequence>MKQIGILGTGMVGNTIATKLVQLGYKVMMGSRTPDNEKALAWVKAQGSHASAGTFASAAAFGEIIFNCTQGDISLEVMKQAGAGNLKNKILIDVSNPLLFVPGKLPALIPELSNTHSLGEAIQHFLPDTHVVKSLNIVNCEVMVNAARSGGEATMFLAGNNAAAKATVVEILQQFGWKDIIDLGNIEHARSTEMMLPIWLSVYTATRNGHIGFKIVR</sequence>
<organism evidence="2 3">
    <name type="scientific">Chitinophaga solisilvae</name>
    <dbReference type="NCBI Taxonomy" id="1233460"/>
    <lineage>
        <taxon>Bacteria</taxon>
        <taxon>Pseudomonadati</taxon>
        <taxon>Bacteroidota</taxon>
        <taxon>Chitinophagia</taxon>
        <taxon>Chitinophagales</taxon>
        <taxon>Chitinophagaceae</taxon>
        <taxon>Chitinophaga</taxon>
    </lineage>
</organism>
<reference evidence="2" key="1">
    <citation type="submission" date="2020-05" db="EMBL/GenBank/DDBJ databases">
        <title>Chitinophaga laudate sp. nov., isolated from a tropical peat swamp.</title>
        <authorList>
            <person name="Goh C.B.S."/>
            <person name="Lee M.S."/>
            <person name="Parimannan S."/>
            <person name="Pasbakhsh P."/>
            <person name="Yule C.M."/>
            <person name="Rajandas H."/>
            <person name="Loke S."/>
            <person name="Croft L."/>
            <person name="Tan J.B.L."/>
        </authorList>
    </citation>
    <scope>NUCLEOTIDE SEQUENCE</scope>
    <source>
        <strain evidence="2">Mgbs1</strain>
    </source>
</reference>
<dbReference type="InterPro" id="IPR051267">
    <property type="entry name" value="STEAP_metalloreductase"/>
</dbReference>
<dbReference type="AlphaFoldDB" id="A0A433WE98"/>
<dbReference type="Proteomes" id="UP000281028">
    <property type="component" value="Unassembled WGS sequence"/>
</dbReference>
<dbReference type="PANTHER" id="PTHR14239">
    <property type="entry name" value="DUDULIN-RELATED"/>
    <property type="match status" value="1"/>
</dbReference>
<name>A0A433WE98_9BACT</name>
<accession>A0A433WE98</accession>
<comment type="caution">
    <text evidence="2">The sequence shown here is derived from an EMBL/GenBank/DDBJ whole genome shotgun (WGS) entry which is preliminary data.</text>
</comment>
<keyword evidence="1" id="KW-0560">Oxidoreductase</keyword>
<dbReference type="InterPro" id="IPR028939">
    <property type="entry name" value="P5C_Rdtase_cat_N"/>
</dbReference>
<proteinExistence type="predicted"/>
<dbReference type="EMBL" id="RIAR02000001">
    <property type="protein sequence ID" value="NSL88235.1"/>
    <property type="molecule type" value="Genomic_DNA"/>
</dbReference>
<dbReference type="InterPro" id="IPR036291">
    <property type="entry name" value="NAD(P)-bd_dom_sf"/>
</dbReference>
<dbReference type="SUPFAM" id="SSF51735">
    <property type="entry name" value="NAD(P)-binding Rossmann-fold domains"/>
    <property type="match status" value="1"/>
</dbReference>
<protein>
    <submittedName>
        <fullName evidence="2">NAD(P)-binding domain-containing protein</fullName>
    </submittedName>
</protein>
<evidence type="ECO:0000256" key="1">
    <source>
        <dbReference type="ARBA" id="ARBA00023002"/>
    </source>
</evidence>
<gene>
    <name evidence="2" type="ORF">ECE50_015445</name>
</gene>
<keyword evidence="3" id="KW-1185">Reference proteome</keyword>